<protein>
    <submittedName>
        <fullName evidence="1">Uncharacterized protein</fullName>
    </submittedName>
</protein>
<keyword evidence="2" id="KW-1185">Reference proteome</keyword>
<organism evidence="1 2">
    <name type="scientific">Entomophthora muscae</name>
    <dbReference type="NCBI Taxonomy" id="34485"/>
    <lineage>
        <taxon>Eukaryota</taxon>
        <taxon>Fungi</taxon>
        <taxon>Fungi incertae sedis</taxon>
        <taxon>Zoopagomycota</taxon>
        <taxon>Entomophthoromycotina</taxon>
        <taxon>Entomophthoromycetes</taxon>
        <taxon>Entomophthorales</taxon>
        <taxon>Entomophthoraceae</taxon>
        <taxon>Entomophthora</taxon>
    </lineage>
</organism>
<accession>A0ACC2SDL1</accession>
<evidence type="ECO:0000313" key="1">
    <source>
        <dbReference type="EMBL" id="KAJ9060504.1"/>
    </source>
</evidence>
<dbReference type="Proteomes" id="UP001165960">
    <property type="component" value="Unassembled WGS sequence"/>
</dbReference>
<reference evidence="1" key="1">
    <citation type="submission" date="2022-04" db="EMBL/GenBank/DDBJ databases">
        <title>Genome of the entomopathogenic fungus Entomophthora muscae.</title>
        <authorList>
            <person name="Elya C."/>
            <person name="Lovett B.R."/>
            <person name="Lee E."/>
            <person name="Macias A.M."/>
            <person name="Hajek A.E."/>
            <person name="De Bivort B.L."/>
            <person name="Kasson M.T."/>
            <person name="De Fine Licht H.H."/>
            <person name="Stajich J.E."/>
        </authorList>
    </citation>
    <scope>NUCLEOTIDE SEQUENCE</scope>
    <source>
        <strain evidence="1">Berkeley</strain>
    </source>
</reference>
<comment type="caution">
    <text evidence="1">The sequence shown here is derived from an EMBL/GenBank/DDBJ whole genome shotgun (WGS) entry which is preliminary data.</text>
</comment>
<proteinExistence type="predicted"/>
<evidence type="ECO:0000313" key="2">
    <source>
        <dbReference type="Proteomes" id="UP001165960"/>
    </source>
</evidence>
<sequence length="70" mass="7718">MRNAGLVKSIRSLDLAEGKVETIETLRMANTYDGARAIDQVDGDLTFLREMLIGSLDMLLNFSKAQVEDG</sequence>
<gene>
    <name evidence="1" type="ORF">DSO57_1030284</name>
</gene>
<dbReference type="EMBL" id="QTSX02005177">
    <property type="protein sequence ID" value="KAJ9060504.1"/>
    <property type="molecule type" value="Genomic_DNA"/>
</dbReference>
<name>A0ACC2SDL1_9FUNG</name>